<proteinExistence type="predicted"/>
<feature type="domain" description="Zinc-ribbon" evidence="7">
    <location>
        <begin position="13"/>
        <end position="34"/>
    </location>
</feature>
<dbReference type="InterPro" id="IPR007829">
    <property type="entry name" value="TM2"/>
</dbReference>
<protein>
    <submittedName>
        <fullName evidence="8">NINE protein</fullName>
    </submittedName>
</protein>
<keyword evidence="2 5" id="KW-0812">Transmembrane</keyword>
<evidence type="ECO:0000256" key="4">
    <source>
        <dbReference type="ARBA" id="ARBA00023136"/>
    </source>
</evidence>
<organism evidence="8 9">
    <name type="scientific">Clostridium chromiireducens</name>
    <dbReference type="NCBI Taxonomy" id="225345"/>
    <lineage>
        <taxon>Bacteria</taxon>
        <taxon>Bacillati</taxon>
        <taxon>Bacillota</taxon>
        <taxon>Clostridia</taxon>
        <taxon>Eubacteriales</taxon>
        <taxon>Clostridiaceae</taxon>
        <taxon>Clostridium</taxon>
    </lineage>
</organism>
<evidence type="ECO:0000256" key="3">
    <source>
        <dbReference type="ARBA" id="ARBA00022989"/>
    </source>
</evidence>
<feature type="transmembrane region" description="Helical" evidence="5">
    <location>
        <begin position="103"/>
        <end position="126"/>
    </location>
</feature>
<keyword evidence="3 5" id="KW-1133">Transmembrane helix</keyword>
<comment type="subcellular location">
    <subcellularLocation>
        <location evidence="1">Membrane</location>
        <topology evidence="1">Multi-pass membrane protein</topology>
    </subcellularLocation>
</comment>
<reference evidence="8" key="1">
    <citation type="submission" date="2019-12" db="EMBL/GenBank/DDBJ databases">
        <title>Microbes associate with the intestines of laboratory mice.</title>
        <authorList>
            <person name="Navarre W."/>
            <person name="Wong E."/>
        </authorList>
    </citation>
    <scope>NUCLEOTIDE SEQUENCE</scope>
    <source>
        <strain evidence="8">NM79_F5</strain>
    </source>
</reference>
<evidence type="ECO:0000259" key="6">
    <source>
        <dbReference type="Pfam" id="PF05154"/>
    </source>
</evidence>
<dbReference type="AlphaFoldDB" id="A0A964W054"/>
<comment type="caution">
    <text evidence="8">The sequence shown here is derived from an EMBL/GenBank/DDBJ whole genome shotgun (WGS) entry which is preliminary data.</text>
</comment>
<evidence type="ECO:0000313" key="8">
    <source>
        <dbReference type="EMBL" id="MVX62226.1"/>
    </source>
</evidence>
<dbReference type="InterPro" id="IPR026870">
    <property type="entry name" value="Zinc_ribbon_dom"/>
</dbReference>
<dbReference type="Pfam" id="PF13240">
    <property type="entry name" value="Zn_Ribbon_1"/>
    <property type="match status" value="1"/>
</dbReference>
<dbReference type="Proteomes" id="UP000656077">
    <property type="component" value="Unassembled WGS sequence"/>
</dbReference>
<dbReference type="RefSeq" id="WP_160357672.1">
    <property type="nucleotide sequence ID" value="NZ_WSRQ01000001.1"/>
</dbReference>
<evidence type="ECO:0000259" key="7">
    <source>
        <dbReference type="Pfam" id="PF13240"/>
    </source>
</evidence>
<evidence type="ECO:0000256" key="1">
    <source>
        <dbReference type="ARBA" id="ARBA00004141"/>
    </source>
</evidence>
<keyword evidence="4 5" id="KW-0472">Membrane</keyword>
<gene>
    <name evidence="8" type="ORF">GKZ28_00740</name>
</gene>
<evidence type="ECO:0000256" key="5">
    <source>
        <dbReference type="SAM" id="Phobius"/>
    </source>
</evidence>
<accession>A0A964W054</accession>
<feature type="domain" description="TM2" evidence="6">
    <location>
        <begin position="73"/>
        <end position="123"/>
    </location>
</feature>
<dbReference type="EMBL" id="WSRQ01000001">
    <property type="protein sequence ID" value="MVX62226.1"/>
    <property type="molecule type" value="Genomic_DNA"/>
</dbReference>
<sequence length="134" mass="14733">METLIENNEKTKFCKHCGSKIASDAVICINCGRQVEEIKSNQPNIVINNENTNNSVNTATATVNSNIGMMGNTKNKTTAIILCLLGLIGFAGFHKFYEGKILMGIIYFLTCGFFLIGTIVDLICLLGKPKQYYV</sequence>
<evidence type="ECO:0000256" key="2">
    <source>
        <dbReference type="ARBA" id="ARBA00022692"/>
    </source>
</evidence>
<feature type="transmembrane region" description="Helical" evidence="5">
    <location>
        <begin position="79"/>
        <end position="97"/>
    </location>
</feature>
<dbReference type="GO" id="GO:0016020">
    <property type="term" value="C:membrane"/>
    <property type="evidence" value="ECO:0007669"/>
    <property type="project" value="UniProtKB-SubCell"/>
</dbReference>
<evidence type="ECO:0000313" key="9">
    <source>
        <dbReference type="Proteomes" id="UP000656077"/>
    </source>
</evidence>
<dbReference type="Pfam" id="PF05154">
    <property type="entry name" value="TM2"/>
    <property type="match status" value="1"/>
</dbReference>
<name>A0A964W054_9CLOT</name>